<feature type="non-terminal residue" evidence="7">
    <location>
        <position position="204"/>
    </location>
</feature>
<keyword evidence="8" id="KW-1185">Reference proteome</keyword>
<dbReference type="CDD" id="cd16514">
    <property type="entry name" value="RING-HC_LONFs_rpt2"/>
    <property type="match status" value="1"/>
</dbReference>
<dbReference type="AlphaFoldDB" id="A7S6X9"/>
<reference evidence="7 8" key="1">
    <citation type="journal article" date="2007" name="Science">
        <title>Sea anemone genome reveals ancestral eumetazoan gene repertoire and genomic organization.</title>
        <authorList>
            <person name="Putnam N.H."/>
            <person name="Srivastava M."/>
            <person name="Hellsten U."/>
            <person name="Dirks B."/>
            <person name="Chapman J."/>
            <person name="Salamov A."/>
            <person name="Terry A."/>
            <person name="Shapiro H."/>
            <person name="Lindquist E."/>
            <person name="Kapitonov V.V."/>
            <person name="Jurka J."/>
            <person name="Genikhovich G."/>
            <person name="Grigoriev I.V."/>
            <person name="Lucas S.M."/>
            <person name="Steele R.E."/>
            <person name="Finnerty J.R."/>
            <person name="Technau U."/>
            <person name="Martindale M.Q."/>
            <person name="Rokhsar D.S."/>
        </authorList>
    </citation>
    <scope>NUCLEOTIDE SEQUENCE [LARGE SCALE GENOMIC DNA]</scope>
    <source>
        <strain evidence="8">CH2 X CH6</strain>
    </source>
</reference>
<proteinExistence type="predicted"/>
<dbReference type="InterPro" id="IPR013083">
    <property type="entry name" value="Znf_RING/FYVE/PHD"/>
</dbReference>
<evidence type="ECO:0000313" key="8">
    <source>
        <dbReference type="Proteomes" id="UP000001593"/>
    </source>
</evidence>
<dbReference type="InParanoid" id="A7S6X9"/>
<feature type="domain" description="Lon N-terminal" evidence="6">
    <location>
        <begin position="87"/>
        <end position="204"/>
    </location>
</feature>
<accession>A7S6X9</accession>
<dbReference type="SUPFAM" id="SSF88697">
    <property type="entry name" value="PUA domain-like"/>
    <property type="match status" value="1"/>
</dbReference>
<evidence type="ECO:0000256" key="3">
    <source>
        <dbReference type="ARBA" id="ARBA00022833"/>
    </source>
</evidence>
<dbReference type="eggNOG" id="KOG4159">
    <property type="taxonomic scope" value="Eukaryota"/>
</dbReference>
<organism evidence="7 8">
    <name type="scientific">Nematostella vectensis</name>
    <name type="common">Starlet sea anemone</name>
    <dbReference type="NCBI Taxonomy" id="45351"/>
    <lineage>
        <taxon>Eukaryota</taxon>
        <taxon>Metazoa</taxon>
        <taxon>Cnidaria</taxon>
        <taxon>Anthozoa</taxon>
        <taxon>Hexacorallia</taxon>
        <taxon>Actiniaria</taxon>
        <taxon>Edwardsiidae</taxon>
        <taxon>Nematostella</taxon>
    </lineage>
</organism>
<dbReference type="InterPro" id="IPR003111">
    <property type="entry name" value="Lon_prtase_N"/>
</dbReference>
<dbReference type="InterPro" id="IPR001841">
    <property type="entry name" value="Znf_RING"/>
</dbReference>
<dbReference type="PROSITE" id="PS50089">
    <property type="entry name" value="ZF_RING_2"/>
    <property type="match status" value="1"/>
</dbReference>
<evidence type="ECO:0000256" key="2">
    <source>
        <dbReference type="ARBA" id="ARBA00022771"/>
    </source>
</evidence>
<dbReference type="OMA" id="HEEDMAM"/>
<dbReference type="Pfam" id="PF02190">
    <property type="entry name" value="LON_substr_bdg"/>
    <property type="match status" value="1"/>
</dbReference>
<dbReference type="InterPro" id="IPR017907">
    <property type="entry name" value="Znf_RING_CS"/>
</dbReference>
<evidence type="ECO:0000256" key="4">
    <source>
        <dbReference type="PROSITE-ProRule" id="PRU00175"/>
    </source>
</evidence>
<dbReference type="InterPro" id="IPR015947">
    <property type="entry name" value="PUA-like_sf"/>
</dbReference>
<dbReference type="SUPFAM" id="SSF57850">
    <property type="entry name" value="RING/U-box"/>
    <property type="match status" value="1"/>
</dbReference>
<keyword evidence="1" id="KW-0479">Metal-binding</keyword>
<protein>
    <submittedName>
        <fullName evidence="7">Uncharacterized protein</fullName>
    </submittedName>
</protein>
<dbReference type="SMART" id="SM00184">
    <property type="entry name" value="RING"/>
    <property type="match status" value="1"/>
</dbReference>
<name>A7S6X9_NEMVE</name>
<dbReference type="PANTHER" id="PTHR23327:SF42">
    <property type="entry name" value="LON PEPTIDASE N-TERMINAL DOMAIN AND RING FINGER PROTEIN C14F5.10C"/>
    <property type="match status" value="1"/>
</dbReference>
<feature type="domain" description="RING-type" evidence="5">
    <location>
        <begin position="8"/>
        <end position="46"/>
    </location>
</feature>
<evidence type="ECO:0000313" key="7">
    <source>
        <dbReference type="EMBL" id="EDO40506.1"/>
    </source>
</evidence>
<dbReference type="PROSITE" id="PS51787">
    <property type="entry name" value="LON_N"/>
    <property type="match status" value="1"/>
</dbReference>
<dbReference type="EMBL" id="DS469590">
    <property type="protein sequence ID" value="EDO40506.1"/>
    <property type="molecule type" value="Genomic_DNA"/>
</dbReference>
<dbReference type="GO" id="GO:0008270">
    <property type="term" value="F:zinc ion binding"/>
    <property type="evidence" value="ECO:0007669"/>
    <property type="project" value="UniProtKB-KW"/>
</dbReference>
<evidence type="ECO:0000259" key="6">
    <source>
        <dbReference type="PROSITE" id="PS51787"/>
    </source>
</evidence>
<dbReference type="Pfam" id="PF13923">
    <property type="entry name" value="zf-C3HC4_2"/>
    <property type="match status" value="1"/>
</dbReference>
<dbReference type="STRING" id="45351.A7S6X9"/>
<dbReference type="PhylomeDB" id="A7S6X9"/>
<dbReference type="Gene3D" id="2.30.130.40">
    <property type="entry name" value="LON domain-like"/>
    <property type="match status" value="1"/>
</dbReference>
<sequence>MTVEEFECTLCCRLFYNPVTTPCGHVFCRACLNRSLDHRPGCPICRSSLTQFLAARKENVTVAIEMLLKTFFPKDYEDRKLQHEEDMAMLASNTSEEIPVFVCTLAFPLIPCPLHIFEPRYRLMVRQCMESGARQFGMCMYDDEHDFSEFGTMLEVREVRYLPDGRSFVDTVGGRRFKVLSRGMRDGYSVARVEWIQDVPVSEE</sequence>
<dbReference type="PROSITE" id="PS00518">
    <property type="entry name" value="ZF_RING_1"/>
    <property type="match status" value="1"/>
</dbReference>
<dbReference type="Proteomes" id="UP000001593">
    <property type="component" value="Unassembled WGS sequence"/>
</dbReference>
<keyword evidence="2 4" id="KW-0863">Zinc-finger</keyword>
<evidence type="ECO:0000259" key="5">
    <source>
        <dbReference type="PROSITE" id="PS50089"/>
    </source>
</evidence>
<dbReference type="PANTHER" id="PTHR23327">
    <property type="entry name" value="RING FINGER PROTEIN 127"/>
    <property type="match status" value="1"/>
</dbReference>
<dbReference type="InterPro" id="IPR046336">
    <property type="entry name" value="Lon_prtase_N_sf"/>
</dbReference>
<dbReference type="HOGENOM" id="CLU_1346191_0_0_1"/>
<evidence type="ECO:0000256" key="1">
    <source>
        <dbReference type="ARBA" id="ARBA00022723"/>
    </source>
</evidence>
<dbReference type="Gene3D" id="3.30.40.10">
    <property type="entry name" value="Zinc/RING finger domain, C3HC4 (zinc finger)"/>
    <property type="match status" value="1"/>
</dbReference>
<gene>
    <name evidence="7" type="ORF">NEMVEDRAFT_v1g106903</name>
</gene>
<keyword evidence="3" id="KW-0862">Zinc</keyword>